<dbReference type="AlphaFoldDB" id="A0A699PYT5"/>
<protein>
    <submittedName>
        <fullName evidence="2">Uncharacterized protein</fullName>
    </submittedName>
</protein>
<name>A0A699PYT5_TANCI</name>
<evidence type="ECO:0000313" key="2">
    <source>
        <dbReference type="EMBL" id="GFC54453.1"/>
    </source>
</evidence>
<comment type="caution">
    <text evidence="2">The sequence shown here is derived from an EMBL/GenBank/DDBJ whole genome shotgun (WGS) entry which is preliminary data.</text>
</comment>
<proteinExistence type="predicted"/>
<feature type="region of interest" description="Disordered" evidence="1">
    <location>
        <begin position="184"/>
        <end position="204"/>
    </location>
</feature>
<reference evidence="2" key="1">
    <citation type="journal article" date="2019" name="Sci. Rep.">
        <title>Draft genome of Tanacetum cinerariifolium, the natural source of mosquito coil.</title>
        <authorList>
            <person name="Yamashiro T."/>
            <person name="Shiraishi A."/>
            <person name="Satake H."/>
            <person name="Nakayama K."/>
        </authorList>
    </citation>
    <scope>NUCLEOTIDE SEQUENCE</scope>
</reference>
<accession>A0A699PYT5</accession>
<sequence length="227" mass="26565">MNCVSQKKNVIQYPHFTKLIIGDLMKKFPSIPLRIEEDYHSIKDDIPLVSVYTTGNVTVREMMISDAFLTKEICVTDDYKEYETVFINVFVPMNQPPLGEEEQAKCWRDKFTKKITQSYYQTKESKHNLQEKLAEEMIEKMLEGKEDDESYASEFTDSTFNDDVDDFGTRIELGSHKENLKVVVDDDVNDKQKQDKSKDDNVKKIDDAIEEKDNEDQLIIHWSELIQ</sequence>
<gene>
    <name evidence="2" type="ORF">Tci_826423</name>
</gene>
<dbReference type="EMBL" id="BKCJ010961258">
    <property type="protein sequence ID" value="GFC54453.1"/>
    <property type="molecule type" value="Genomic_DNA"/>
</dbReference>
<organism evidence="2">
    <name type="scientific">Tanacetum cinerariifolium</name>
    <name type="common">Dalmatian daisy</name>
    <name type="synonym">Chrysanthemum cinerariifolium</name>
    <dbReference type="NCBI Taxonomy" id="118510"/>
    <lineage>
        <taxon>Eukaryota</taxon>
        <taxon>Viridiplantae</taxon>
        <taxon>Streptophyta</taxon>
        <taxon>Embryophyta</taxon>
        <taxon>Tracheophyta</taxon>
        <taxon>Spermatophyta</taxon>
        <taxon>Magnoliopsida</taxon>
        <taxon>eudicotyledons</taxon>
        <taxon>Gunneridae</taxon>
        <taxon>Pentapetalae</taxon>
        <taxon>asterids</taxon>
        <taxon>campanulids</taxon>
        <taxon>Asterales</taxon>
        <taxon>Asteraceae</taxon>
        <taxon>Asteroideae</taxon>
        <taxon>Anthemideae</taxon>
        <taxon>Anthemidinae</taxon>
        <taxon>Tanacetum</taxon>
    </lineage>
</organism>
<evidence type="ECO:0000256" key="1">
    <source>
        <dbReference type="SAM" id="MobiDB-lite"/>
    </source>
</evidence>